<evidence type="ECO:0000259" key="1">
    <source>
        <dbReference type="Pfam" id="PF04991"/>
    </source>
</evidence>
<organism evidence="2 3">
    <name type="scientific">Gemelliphila palaticanis</name>
    <dbReference type="NCBI Taxonomy" id="81950"/>
    <lineage>
        <taxon>Bacteria</taxon>
        <taxon>Bacillati</taxon>
        <taxon>Bacillota</taxon>
        <taxon>Bacilli</taxon>
        <taxon>Bacillales</taxon>
        <taxon>Gemellaceae</taxon>
        <taxon>Gemelliphila</taxon>
    </lineage>
</organism>
<dbReference type="InterPro" id="IPR007074">
    <property type="entry name" value="LicD/FKTN/FKRP_NTP_transf"/>
</dbReference>
<dbReference type="PANTHER" id="PTHR43404:SF2">
    <property type="entry name" value="LIPOPOLYSACCHARIDE CHOLINEPHOSPHOTRANSFERASE LICD"/>
    <property type="match status" value="1"/>
</dbReference>
<dbReference type="RefSeq" id="WP_179941156.1">
    <property type="nucleotide sequence ID" value="NZ_JACBYF010000005.1"/>
</dbReference>
<dbReference type="EMBL" id="JACBYF010000005">
    <property type="protein sequence ID" value="NYS47378.1"/>
    <property type="molecule type" value="Genomic_DNA"/>
</dbReference>
<name>A0ABX2SYL9_9BACL</name>
<sequence>MTKFLSDKEIKNIQLDILRDIDTFCKKNNIKYFINYGTLLGAVRHKGFIPWDDDIDLTMEVNDYNKFIDLYSKEGNKYRILSLKTDKKYFNNFIKIHDPNTRVIDSLSYKTYDSGIFIDIFPLNYFDNKKIINSSYFWESLKLISFTNKENIIHKDSIIKDYIRLSLWYLLKPVSPRLFAHIIERKIRKYSSNKPTFSAFIMSKEKDKEIFPLDISKELTNLEFEGLMLPAPKDYDFILKGLYGDYMELPPIEKRTNPHKIKVHYIER</sequence>
<comment type="caution">
    <text evidence="2">The sequence shown here is derived from an EMBL/GenBank/DDBJ whole genome shotgun (WGS) entry which is preliminary data.</text>
</comment>
<evidence type="ECO:0000313" key="3">
    <source>
        <dbReference type="Proteomes" id="UP000531840"/>
    </source>
</evidence>
<reference evidence="2 3" key="1">
    <citation type="submission" date="2020-07" db="EMBL/GenBank/DDBJ databases">
        <title>MOT database genomes.</title>
        <authorList>
            <person name="Joseph S."/>
            <person name="Aduse-Opoku J."/>
            <person name="Hashim A."/>
            <person name="Wade W."/>
            <person name="Curtis M."/>
        </authorList>
    </citation>
    <scope>NUCLEOTIDE SEQUENCE [LARGE SCALE GENOMIC DNA]</scope>
    <source>
        <strain evidence="2 3">CIP 106318</strain>
    </source>
</reference>
<keyword evidence="3" id="KW-1185">Reference proteome</keyword>
<gene>
    <name evidence="2" type="ORF">HZY85_04095</name>
</gene>
<evidence type="ECO:0000313" key="2">
    <source>
        <dbReference type="EMBL" id="NYS47378.1"/>
    </source>
</evidence>
<dbReference type="InterPro" id="IPR052942">
    <property type="entry name" value="LPS_cholinephosphotransferase"/>
</dbReference>
<dbReference type="PANTHER" id="PTHR43404">
    <property type="entry name" value="LIPOPOLYSACCHARIDE CHOLINEPHOSPHOTRANSFERASE LICD"/>
    <property type="match status" value="1"/>
</dbReference>
<protein>
    <submittedName>
        <fullName evidence="2">LicD family protein</fullName>
    </submittedName>
</protein>
<dbReference type="Pfam" id="PF04991">
    <property type="entry name" value="LicD"/>
    <property type="match status" value="1"/>
</dbReference>
<proteinExistence type="predicted"/>
<dbReference type="Proteomes" id="UP000531840">
    <property type="component" value="Unassembled WGS sequence"/>
</dbReference>
<accession>A0ABX2SYL9</accession>
<feature type="domain" description="LicD/FKTN/FKRP nucleotidyltransferase" evidence="1">
    <location>
        <begin position="25"/>
        <end position="244"/>
    </location>
</feature>